<dbReference type="RefSeq" id="XP_033530673.1">
    <property type="nucleotide sequence ID" value="XM_033677751.1"/>
</dbReference>
<evidence type="ECO:0000256" key="11">
    <source>
        <dbReference type="RuleBase" id="RU004326"/>
    </source>
</evidence>
<dbReference type="InterPro" id="IPR016055">
    <property type="entry name" value="A-D-PHexomutase_a/b/a-I/II/III"/>
</dbReference>
<dbReference type="Gene3D" id="3.30.310.50">
    <property type="entry name" value="Alpha-D-phosphohexomutase, C-terminal domain"/>
    <property type="match status" value="1"/>
</dbReference>
<dbReference type="Pfam" id="PF02879">
    <property type="entry name" value="PGM_PMM_II"/>
    <property type="match status" value="1"/>
</dbReference>
<evidence type="ECO:0000313" key="17">
    <source>
        <dbReference type="Proteomes" id="UP000504638"/>
    </source>
</evidence>
<reference evidence="16 18" key="1">
    <citation type="submission" date="2020-01" db="EMBL/GenBank/DDBJ databases">
        <authorList>
            <consortium name="DOE Joint Genome Institute"/>
            <person name="Haridas S."/>
            <person name="Albert R."/>
            <person name="Binder M."/>
            <person name="Bloem J."/>
            <person name="Labutti K."/>
            <person name="Salamov A."/>
            <person name="Andreopoulos B."/>
            <person name="Baker S.E."/>
            <person name="Barry K."/>
            <person name="Bills G."/>
            <person name="Bluhm B.H."/>
            <person name="Cannon C."/>
            <person name="Castanera R."/>
            <person name="Culley D.E."/>
            <person name="Daum C."/>
            <person name="Ezra D."/>
            <person name="Gonzalez J.B."/>
            <person name="Henrissat B."/>
            <person name="Kuo A."/>
            <person name="Liang C."/>
            <person name="Lipzen A."/>
            <person name="Lutzoni F."/>
            <person name="Magnuson J."/>
            <person name="Mondo S."/>
            <person name="Nolan M."/>
            <person name="Ohm R."/>
            <person name="Pangilinan J."/>
            <person name="Park H.-J."/>
            <person name="Ramirez L."/>
            <person name="Alfaro M."/>
            <person name="Sun H."/>
            <person name="Tritt A."/>
            <person name="Yoshinaga Y."/>
            <person name="Zwiers L.-H."/>
            <person name="Turgeon B.G."/>
            <person name="Goodwin S.B."/>
            <person name="Spatafora J.W."/>
            <person name="Crous P.W."/>
            <person name="Grigoriev I.V."/>
        </authorList>
    </citation>
    <scope>NUCLEOTIDE SEQUENCE</scope>
    <source>
        <strain evidence="16 18">CBS 781.70</strain>
    </source>
</reference>
<dbReference type="GO" id="GO:0006006">
    <property type="term" value="P:glucose metabolic process"/>
    <property type="evidence" value="ECO:0007669"/>
    <property type="project" value="UniProtKB-KW"/>
</dbReference>
<dbReference type="SUPFAM" id="SSF53738">
    <property type="entry name" value="Phosphoglucomutase, first 3 domains"/>
    <property type="match status" value="3"/>
</dbReference>
<dbReference type="FunFam" id="3.40.120.10:FF:000035">
    <property type="entry name" value="Pgm3p"/>
    <property type="match status" value="1"/>
</dbReference>
<evidence type="ECO:0000256" key="8">
    <source>
        <dbReference type="ARBA" id="ARBA00022842"/>
    </source>
</evidence>
<feature type="domain" description="Alpha-D-phosphohexomutase alpha/beta/alpha" evidence="14">
    <location>
        <begin position="210"/>
        <end position="316"/>
    </location>
</feature>
<dbReference type="InterPro" id="IPR036900">
    <property type="entry name" value="A-D-PHexomutase_C_sf"/>
</dbReference>
<evidence type="ECO:0000259" key="12">
    <source>
        <dbReference type="Pfam" id="PF00408"/>
    </source>
</evidence>
<dbReference type="GO" id="GO:0005737">
    <property type="term" value="C:cytoplasm"/>
    <property type="evidence" value="ECO:0007669"/>
    <property type="project" value="UniProtKB-SubCell"/>
</dbReference>
<reference evidence="18" key="2">
    <citation type="submission" date="2020-04" db="EMBL/GenBank/DDBJ databases">
        <authorList>
            <consortium name="NCBI Genome Project"/>
        </authorList>
    </citation>
    <scope>NUCLEOTIDE SEQUENCE</scope>
    <source>
        <strain evidence="18">CBS 781.70</strain>
    </source>
</reference>
<keyword evidence="8 11" id="KW-0460">Magnesium</keyword>
<dbReference type="CDD" id="cd05799">
    <property type="entry name" value="PGM2"/>
    <property type="match status" value="1"/>
</dbReference>
<dbReference type="InterPro" id="IPR005845">
    <property type="entry name" value="A-D-PHexomutase_a/b/a-II"/>
</dbReference>
<evidence type="ECO:0000256" key="5">
    <source>
        <dbReference type="ARBA" id="ARBA00022526"/>
    </source>
</evidence>
<evidence type="ECO:0000313" key="18">
    <source>
        <dbReference type="RefSeq" id="XP_033530673.1"/>
    </source>
</evidence>
<proteinExistence type="inferred from homology"/>
<dbReference type="Pfam" id="PF00408">
    <property type="entry name" value="PGM_PMM_IV"/>
    <property type="match status" value="1"/>
</dbReference>
<evidence type="ECO:0000256" key="10">
    <source>
        <dbReference type="ARBA" id="ARBA00023277"/>
    </source>
</evidence>
<reference evidence="18" key="3">
    <citation type="submission" date="2025-04" db="UniProtKB">
        <authorList>
            <consortium name="RefSeq"/>
        </authorList>
    </citation>
    <scope>IDENTIFICATION</scope>
    <source>
        <strain evidence="18">CBS 781.70</strain>
    </source>
</reference>
<organism evidence="16">
    <name type="scientific">Eremomyces bilateralis CBS 781.70</name>
    <dbReference type="NCBI Taxonomy" id="1392243"/>
    <lineage>
        <taxon>Eukaryota</taxon>
        <taxon>Fungi</taxon>
        <taxon>Dikarya</taxon>
        <taxon>Ascomycota</taxon>
        <taxon>Pezizomycotina</taxon>
        <taxon>Dothideomycetes</taxon>
        <taxon>Dothideomycetes incertae sedis</taxon>
        <taxon>Eremomycetales</taxon>
        <taxon>Eremomycetaceae</taxon>
        <taxon>Eremomyces</taxon>
    </lineage>
</organism>
<dbReference type="PANTHER" id="PTHR45745:SF1">
    <property type="entry name" value="PHOSPHOGLUCOMUTASE 2B-RELATED"/>
    <property type="match status" value="1"/>
</dbReference>
<dbReference type="SUPFAM" id="SSF55957">
    <property type="entry name" value="Phosphoglucomutase, C-terminal domain"/>
    <property type="match status" value="1"/>
</dbReference>
<feature type="domain" description="Alpha-D-phosphohexomutase alpha/beta/alpha" evidence="15">
    <location>
        <begin position="326"/>
        <end position="449"/>
    </location>
</feature>
<keyword evidence="17" id="KW-1185">Reference proteome</keyword>
<dbReference type="InterPro" id="IPR016066">
    <property type="entry name" value="A-D-PHexomutase_CS"/>
</dbReference>
<evidence type="ECO:0000256" key="9">
    <source>
        <dbReference type="ARBA" id="ARBA00023235"/>
    </source>
</evidence>
<accession>A0A6G1FTN1</accession>
<keyword evidence="6" id="KW-0597">Phosphoprotein</keyword>
<keyword evidence="7 11" id="KW-0479">Metal-binding</keyword>
<dbReference type="PROSITE" id="PS00710">
    <property type="entry name" value="PGM_PMM"/>
    <property type="match status" value="1"/>
</dbReference>
<sequence length="582" mass="64526">MKKEVEDLAKEWLRIDKREETRDEIYKLLAQGNEQELASRLTTRIAFGTAGLRARMEAGFNRMNCVTVIQASQGLAAYLLENVPNTKKRGVVIGRDARRNSETFAQLATAAFVAQGIRVWIYPGPIHTPLVPFGVSEFNAAAGIMITASHNPKEDNGYKVYWENASQIIPPMDRGIARSIQHNLEPKSWDYGAADNTLLVESDSGLVEAAYVKAVSSIAKLDEHGPTLGDAKFVYTPMHGTGLNIMTKVMQELGWADNMVVVEEQAEPDPDFPTVAFPNPEEKGALDLSFRTADAHGISLVLASDPDADRLAVADKVNGRWIQFTGNQLGVLLASHVIDTYPEDKPKEKLAMLASTVSSKMLSTMAKAEKIHYAETLTGFKWIGNEAQRLEGEGYDALYGYEEALGYMFSPVARDKDSIASAAVFLSAVARWRNEGLTPWSKLQRLYTKYGHFEDANTYLISPSILITSQIFERIRGLGQPYPKKIGNRKILSWRDLTKGYDSATKDHQPTLPVSTDTEMITCTVEGNVRFTVRSSGTEPKIKLYIEGEAKQASDAKAHAEEVLRSLLEEWFKPDENGLQLA</sequence>
<dbReference type="GeneID" id="54418321"/>
<comment type="similarity">
    <text evidence="3 11">Belongs to the phosphohexose mutase family.</text>
</comment>
<dbReference type="Gene3D" id="3.40.120.10">
    <property type="entry name" value="Alpha-D-Glucose-1,6-Bisphosphate, subunit A, domain 3"/>
    <property type="match status" value="3"/>
</dbReference>
<evidence type="ECO:0000256" key="3">
    <source>
        <dbReference type="ARBA" id="ARBA00010231"/>
    </source>
</evidence>
<feature type="domain" description="Alpha-D-phosphohexomutase alpha/beta/alpha" evidence="13">
    <location>
        <begin position="45"/>
        <end position="183"/>
    </location>
</feature>
<dbReference type="GO" id="GO:0000287">
    <property type="term" value="F:magnesium ion binding"/>
    <property type="evidence" value="ECO:0007669"/>
    <property type="project" value="InterPro"/>
</dbReference>
<dbReference type="GO" id="GO:0006166">
    <property type="term" value="P:purine ribonucleoside salvage"/>
    <property type="evidence" value="ECO:0007669"/>
    <property type="project" value="TreeGrafter"/>
</dbReference>
<name>A0A6G1FTN1_9PEZI</name>
<keyword evidence="4" id="KW-0963">Cytoplasm</keyword>
<evidence type="ECO:0000256" key="2">
    <source>
        <dbReference type="ARBA" id="ARBA00004496"/>
    </source>
</evidence>
<evidence type="ECO:0000313" key="16">
    <source>
        <dbReference type="EMBL" id="KAF1809042.1"/>
    </source>
</evidence>
<evidence type="ECO:0000259" key="13">
    <source>
        <dbReference type="Pfam" id="PF02878"/>
    </source>
</evidence>
<dbReference type="GO" id="GO:0005634">
    <property type="term" value="C:nucleus"/>
    <property type="evidence" value="ECO:0007669"/>
    <property type="project" value="TreeGrafter"/>
</dbReference>
<evidence type="ECO:0000256" key="4">
    <source>
        <dbReference type="ARBA" id="ARBA00022490"/>
    </source>
</evidence>
<keyword evidence="10" id="KW-0119">Carbohydrate metabolism</keyword>
<dbReference type="Proteomes" id="UP000504638">
    <property type="component" value="Unplaced"/>
</dbReference>
<keyword evidence="5" id="KW-0313">Glucose metabolism</keyword>
<evidence type="ECO:0000256" key="6">
    <source>
        <dbReference type="ARBA" id="ARBA00022553"/>
    </source>
</evidence>
<evidence type="ECO:0000256" key="1">
    <source>
        <dbReference type="ARBA" id="ARBA00001946"/>
    </source>
</evidence>
<gene>
    <name evidence="16 18" type="ORF">P152DRAFT_442626</name>
</gene>
<dbReference type="PANTHER" id="PTHR45745">
    <property type="entry name" value="PHOSPHOMANNOMUTASE 45A"/>
    <property type="match status" value="1"/>
</dbReference>
<dbReference type="Pfam" id="PF02880">
    <property type="entry name" value="PGM_PMM_III"/>
    <property type="match status" value="1"/>
</dbReference>
<dbReference type="AlphaFoldDB" id="A0A6G1FTN1"/>
<comment type="subcellular location">
    <subcellularLocation>
        <location evidence="2">Cytoplasm</location>
    </subcellularLocation>
</comment>
<evidence type="ECO:0000259" key="15">
    <source>
        <dbReference type="Pfam" id="PF02880"/>
    </source>
</evidence>
<keyword evidence="9" id="KW-0413">Isomerase</keyword>
<dbReference type="InterPro" id="IPR005846">
    <property type="entry name" value="A-D-PHexomutase_a/b/a-III"/>
</dbReference>
<feature type="domain" description="Alpha-D-phosphohexomutase C-terminal" evidence="12">
    <location>
        <begin position="527"/>
        <end position="554"/>
    </location>
</feature>
<evidence type="ECO:0000259" key="14">
    <source>
        <dbReference type="Pfam" id="PF02879"/>
    </source>
</evidence>
<dbReference type="OrthoDB" id="8300170at2759"/>
<dbReference type="EMBL" id="ML975176">
    <property type="protein sequence ID" value="KAF1809042.1"/>
    <property type="molecule type" value="Genomic_DNA"/>
</dbReference>
<dbReference type="InterPro" id="IPR005844">
    <property type="entry name" value="A-D-PHexomutase_a/b/a-I"/>
</dbReference>
<comment type="cofactor">
    <cofactor evidence="1">
        <name>Mg(2+)</name>
        <dbReference type="ChEBI" id="CHEBI:18420"/>
    </cofactor>
</comment>
<evidence type="ECO:0000256" key="7">
    <source>
        <dbReference type="ARBA" id="ARBA00022723"/>
    </source>
</evidence>
<protein>
    <submittedName>
        <fullName evidence="16 18">Phosphoglucomutase-2</fullName>
    </submittedName>
</protein>
<dbReference type="InterPro" id="IPR005843">
    <property type="entry name" value="A-D-PHexomutase_C"/>
</dbReference>
<dbReference type="GO" id="GO:0008973">
    <property type="term" value="F:phosphopentomutase activity"/>
    <property type="evidence" value="ECO:0007669"/>
    <property type="project" value="TreeGrafter"/>
</dbReference>
<dbReference type="Pfam" id="PF02878">
    <property type="entry name" value="PGM_PMM_I"/>
    <property type="match status" value="1"/>
</dbReference>